<dbReference type="EMBL" id="OX365927">
    <property type="protein sequence ID" value="CAI4053014.1"/>
    <property type="molecule type" value="Genomic_DNA"/>
</dbReference>
<keyword evidence="5 8" id="KW-0812">Transmembrane</keyword>
<reference evidence="9" key="1">
    <citation type="submission" date="2022-10" db="EMBL/GenBank/DDBJ databases">
        <authorList>
            <person name="Byrne P K."/>
        </authorList>
    </citation>
    <scope>NUCLEOTIDE SEQUENCE</scope>
    <source>
        <strain evidence="9">CBS7001</strain>
    </source>
</reference>
<proteinExistence type="inferred from homology"/>
<keyword evidence="6 8" id="KW-1133">Transmembrane helix</keyword>
<feature type="transmembrane region" description="Helical" evidence="8">
    <location>
        <begin position="15"/>
        <end position="34"/>
    </location>
</feature>
<gene>
    <name evidence="9" type="primary">SUVC16G1900</name>
    <name evidence="9" type="ORF">SUVC_16G1900</name>
</gene>
<evidence type="ECO:0000313" key="10">
    <source>
        <dbReference type="Proteomes" id="UP001162090"/>
    </source>
</evidence>
<feature type="transmembrane region" description="Helical" evidence="8">
    <location>
        <begin position="179"/>
        <end position="199"/>
    </location>
</feature>
<name>A0AA35J8S3_SACUV</name>
<evidence type="ECO:0000256" key="6">
    <source>
        <dbReference type="ARBA" id="ARBA00022989"/>
    </source>
</evidence>
<feature type="transmembrane region" description="Helical" evidence="8">
    <location>
        <begin position="211"/>
        <end position="239"/>
    </location>
</feature>
<evidence type="ECO:0000256" key="8">
    <source>
        <dbReference type="SAM" id="Phobius"/>
    </source>
</evidence>
<keyword evidence="3" id="KW-0813">Transport</keyword>
<dbReference type="CDD" id="cd09318">
    <property type="entry name" value="TDT_SSU1"/>
    <property type="match status" value="1"/>
</dbReference>
<evidence type="ECO:0000313" key="9">
    <source>
        <dbReference type="EMBL" id="CAI4053014.1"/>
    </source>
</evidence>
<evidence type="ECO:0000256" key="2">
    <source>
        <dbReference type="ARBA" id="ARBA00008566"/>
    </source>
</evidence>
<feature type="transmembrane region" description="Helical" evidence="8">
    <location>
        <begin position="384"/>
        <end position="413"/>
    </location>
</feature>
<accession>A0AA35J8S3</accession>
<protein>
    <recommendedName>
        <fullName evidence="11">Sulfite efflux pump SSU1</fullName>
    </recommendedName>
</protein>
<feature type="transmembrane region" description="Helical" evidence="8">
    <location>
        <begin position="131"/>
        <end position="152"/>
    </location>
</feature>
<evidence type="ECO:0000256" key="1">
    <source>
        <dbReference type="ARBA" id="ARBA00004651"/>
    </source>
</evidence>
<evidence type="ECO:0000256" key="5">
    <source>
        <dbReference type="ARBA" id="ARBA00022692"/>
    </source>
</evidence>
<dbReference type="Gene3D" id="1.50.10.150">
    <property type="entry name" value="Voltage-dependent anion channel"/>
    <property type="match status" value="1"/>
</dbReference>
<dbReference type="PANTHER" id="PTHR31686:SF1">
    <property type="entry name" value="SULFITE EFFLUX PUMP SSU1"/>
    <property type="match status" value="1"/>
</dbReference>
<dbReference type="InterPro" id="IPR004695">
    <property type="entry name" value="SLAC1/Mae1/Ssu1/TehA"/>
</dbReference>
<dbReference type="AlphaFoldDB" id="A0AA35J8S3"/>
<dbReference type="GO" id="GO:0000319">
    <property type="term" value="F:sulfite transmembrane transporter activity"/>
    <property type="evidence" value="ECO:0007669"/>
    <property type="project" value="TreeGrafter"/>
</dbReference>
<feature type="transmembrane region" description="Helical" evidence="8">
    <location>
        <begin position="306"/>
        <end position="334"/>
    </location>
</feature>
<dbReference type="InterPro" id="IPR051629">
    <property type="entry name" value="Sulfite_efflux_TDT"/>
</dbReference>
<evidence type="ECO:0008006" key="11">
    <source>
        <dbReference type="Google" id="ProtNLM"/>
    </source>
</evidence>
<sequence>MVASWMLTATRQFNPFMFVMVMGVGISSNILYNFPYPARWLRICSYIMFAITCLIFIAVQALQLLHMFVYIKEKSFKDYFNDYFRSLKFNLFWGTYPMGLVTIINFLGALSQKFTTSSPTNAKNLMIFVYVLWWYDLAICLLTAWGISFLIWQDYYFADGVGNYSSYSSRMASDHMKSVLLLDVIPLVVVASSGGTFTMSQIFGTTFDRNIQLLTLVICALVWLHALIFVFILITIYFWNLYINKIPPMTQVFTLFLVLGPLGQGSFGILLLTDNIRKYVEKYYPRENITMEQEILTTMVPWCFKVLGMTAALALLAMGYFFTVICVVSILSYYNERIVDEETGKVKRVYTFHKGFWGMTFPMGTMSLGNEELYLQYNQYVPLYAFRVIGTIYGGICVCWSILCLSCTLYGYLKTALRAARKPSFISEEGTEKTASSPFNSIESVEESNSAIDSTYLA</sequence>
<comment type="similarity">
    <text evidence="2">Belongs to the tellurite-resistance/dicarboxylate transporter (TDT) family.</text>
</comment>
<evidence type="ECO:0000256" key="3">
    <source>
        <dbReference type="ARBA" id="ARBA00022448"/>
    </source>
</evidence>
<keyword evidence="7 8" id="KW-0472">Membrane</keyword>
<dbReference type="PANTHER" id="PTHR31686">
    <property type="match status" value="1"/>
</dbReference>
<organism evidence="9 10">
    <name type="scientific">Saccharomyces uvarum</name>
    <name type="common">Yeast</name>
    <name type="synonym">Saccharomyces bayanus var. uvarum</name>
    <dbReference type="NCBI Taxonomy" id="230603"/>
    <lineage>
        <taxon>Eukaryota</taxon>
        <taxon>Fungi</taxon>
        <taxon>Dikarya</taxon>
        <taxon>Ascomycota</taxon>
        <taxon>Saccharomycotina</taxon>
        <taxon>Saccharomycetes</taxon>
        <taxon>Saccharomycetales</taxon>
        <taxon>Saccharomycetaceae</taxon>
        <taxon>Saccharomyces</taxon>
    </lineage>
</organism>
<keyword evidence="4" id="KW-1003">Cell membrane</keyword>
<dbReference type="Pfam" id="PF03595">
    <property type="entry name" value="SLAC1"/>
    <property type="match status" value="1"/>
</dbReference>
<dbReference type="InterPro" id="IPR038665">
    <property type="entry name" value="Voltage-dep_anion_channel_sf"/>
</dbReference>
<dbReference type="GO" id="GO:0005886">
    <property type="term" value="C:plasma membrane"/>
    <property type="evidence" value="ECO:0007669"/>
    <property type="project" value="UniProtKB-SubCell"/>
</dbReference>
<feature type="transmembrane region" description="Helical" evidence="8">
    <location>
        <begin position="91"/>
        <end position="110"/>
    </location>
</feature>
<feature type="transmembrane region" description="Helical" evidence="8">
    <location>
        <begin position="46"/>
        <end position="71"/>
    </location>
</feature>
<evidence type="ECO:0000256" key="4">
    <source>
        <dbReference type="ARBA" id="ARBA00022475"/>
    </source>
</evidence>
<dbReference type="Proteomes" id="UP001162090">
    <property type="component" value="Chromosome 16"/>
</dbReference>
<evidence type="ECO:0000256" key="7">
    <source>
        <dbReference type="ARBA" id="ARBA00023136"/>
    </source>
</evidence>
<comment type="subcellular location">
    <subcellularLocation>
        <location evidence="1">Cell membrane</location>
        <topology evidence="1">Multi-pass membrane protein</topology>
    </subcellularLocation>
</comment>
<feature type="transmembrane region" description="Helical" evidence="8">
    <location>
        <begin position="251"/>
        <end position="272"/>
    </location>
</feature>